<dbReference type="Pfam" id="PF00873">
    <property type="entry name" value="ACR_tran"/>
    <property type="match status" value="1"/>
</dbReference>
<dbReference type="EMBL" id="AAQH01000010">
    <property type="protein sequence ID" value="EAT12115.1"/>
    <property type="molecule type" value="Genomic_DNA"/>
</dbReference>
<keyword evidence="1" id="KW-0812">Transmembrane</keyword>
<dbReference type="Proteomes" id="UP000004263">
    <property type="component" value="Unassembled WGS sequence"/>
</dbReference>
<organism evidence="2 3">
    <name type="scientific">Bermanella marisrubri</name>
    <dbReference type="NCBI Taxonomy" id="207949"/>
    <lineage>
        <taxon>Bacteria</taxon>
        <taxon>Pseudomonadati</taxon>
        <taxon>Pseudomonadota</taxon>
        <taxon>Gammaproteobacteria</taxon>
        <taxon>Oceanospirillales</taxon>
        <taxon>Oceanospirillaceae</taxon>
        <taxon>Bermanella</taxon>
    </lineage>
</organism>
<dbReference type="InterPro" id="IPR001036">
    <property type="entry name" value="Acrflvin-R"/>
</dbReference>
<keyword evidence="1" id="KW-1133">Transmembrane helix</keyword>
<evidence type="ECO:0000313" key="2">
    <source>
        <dbReference type="EMBL" id="EAT12115.1"/>
    </source>
</evidence>
<dbReference type="GO" id="GO:0005886">
    <property type="term" value="C:plasma membrane"/>
    <property type="evidence" value="ECO:0007669"/>
    <property type="project" value="TreeGrafter"/>
</dbReference>
<dbReference type="SUPFAM" id="SSF82714">
    <property type="entry name" value="Multidrug efflux transporter AcrB TolC docking domain, DN and DC subdomains"/>
    <property type="match status" value="2"/>
</dbReference>
<dbReference type="Gene3D" id="1.20.1640.10">
    <property type="entry name" value="Multidrug efflux transporter AcrB transmembrane domain"/>
    <property type="match status" value="2"/>
</dbReference>
<dbReference type="Gene3D" id="3.30.70.1320">
    <property type="entry name" value="Multidrug efflux transporter AcrB pore domain like"/>
    <property type="match status" value="1"/>
</dbReference>
<dbReference type="Gene3D" id="3.30.70.1440">
    <property type="entry name" value="Multidrug efflux transporter AcrB pore domain"/>
    <property type="match status" value="1"/>
</dbReference>
<feature type="transmembrane region" description="Helical" evidence="1">
    <location>
        <begin position="969"/>
        <end position="988"/>
    </location>
</feature>
<keyword evidence="1" id="KW-0472">Membrane</keyword>
<dbReference type="Gene3D" id="3.30.2090.10">
    <property type="entry name" value="Multidrug efflux transporter AcrB TolC docking domain, DN and DC subdomains"/>
    <property type="match status" value="2"/>
</dbReference>
<dbReference type="Gene3D" id="3.30.70.1430">
    <property type="entry name" value="Multidrug efflux transporter AcrB pore domain"/>
    <property type="match status" value="2"/>
</dbReference>
<proteinExistence type="predicted"/>
<feature type="transmembrane region" description="Helical" evidence="1">
    <location>
        <begin position="12"/>
        <end position="38"/>
    </location>
</feature>
<dbReference type="PRINTS" id="PR00702">
    <property type="entry name" value="ACRIFLAVINRP"/>
</dbReference>
<dbReference type="RefSeq" id="WP_007019075.1">
    <property type="nucleotide sequence ID" value="NZ_CH724120.1"/>
</dbReference>
<feature type="transmembrane region" description="Helical" evidence="1">
    <location>
        <begin position="536"/>
        <end position="553"/>
    </location>
</feature>
<feature type="transmembrane region" description="Helical" evidence="1">
    <location>
        <begin position="1000"/>
        <end position="1026"/>
    </location>
</feature>
<feature type="transmembrane region" description="Helical" evidence="1">
    <location>
        <begin position="872"/>
        <end position="890"/>
    </location>
</feature>
<dbReference type="InterPro" id="IPR027463">
    <property type="entry name" value="AcrB_DN_DC_subdom"/>
</dbReference>
<dbReference type="PANTHER" id="PTHR32063">
    <property type="match status" value="1"/>
</dbReference>
<gene>
    <name evidence="2" type="ORF">RED65_03715</name>
</gene>
<dbReference type="STRING" id="207949.RED65_03715"/>
<dbReference type="GO" id="GO:0042910">
    <property type="term" value="F:xenobiotic transmembrane transporter activity"/>
    <property type="evidence" value="ECO:0007669"/>
    <property type="project" value="TreeGrafter"/>
</dbReference>
<feature type="transmembrane region" description="Helical" evidence="1">
    <location>
        <begin position="468"/>
        <end position="487"/>
    </location>
</feature>
<evidence type="ECO:0000256" key="1">
    <source>
        <dbReference type="SAM" id="Phobius"/>
    </source>
</evidence>
<name>Q1N1D5_9GAMM</name>
<dbReference type="SUPFAM" id="SSF82693">
    <property type="entry name" value="Multidrug efflux transporter AcrB pore domain, PN1, PN2, PC1 and PC2 subdomains"/>
    <property type="match status" value="1"/>
</dbReference>
<sequence length="1050" mass="116847">MSIDPPQQKGIIAWFASNPVAANLLMIFIIIGGLFSALTIQKQMFPQLEFNWISINVAYPGAGPQEVEIGITEKVEESLQGVQGIDRLITYSYRNLSQAWIKVDDDFDTREVLDEVKVNVEGIQTLPDRAERPLIIQEKYTQEVMYIALYGELPFAKIKQLGEEIHTEIQDLPIVQVSEYFSGPDYEISIELSRDKIREYDLSFSEVADRIQRFSANLSAGEIRTDNGYIGIRVENQGYNQLDFERIPLRTNPDGSQLFVADVAEVKDGFTEGLRYGKFNGQEAVIIFIGASNNQSTPDVAKAVKKYIADKQSELPPTMKLESWVDLTYYLEGRLDMMMENMWTAAILVFIMLALFLRLKLAMWVMVGLPVCFLGTLMLMPISMIDVTISLTSLFGFILVLGIVVDDAIVIGESVHTQVEKHGQSLQSVVSGAQKVAMPATFGVLTTVAAFLPMLFGDGPEAAIAKSIGVVVILCLLFSLVESKFILPAHLASMKPKDKTKKSRIYQIQDKVDTSLKNFIDNRYAPALGQSIKHRYIVLASFLALLLITIGLVRGDFVKVIGTPKVPHDFPEIMLTMTPDTGEQATLNAALAIERMIKQEDQRIQDEFGQSMIRSLYVELSSRTEAKLMITLVEPEQRVMDTFALSDRWRKHMPSISGLKSLKINDQIMGGQREDGDISFQLMGKNEETLSKAKQALKDKLNSIKGVGDVNDSEQSNRQEIQLELKPIAYSLSLDLATVASQVNSSFYGLEVQRILRDGEEVKVMVRYPKNQRSDIGHVAKTMIRLPNGAEVPLSEIANLTITTSKEAIRREDGQPTTNVWASVNSAIAEPQKIAKDIEDNFIPELTEKYPDVSSNLAGKIQDELDSQTEQLRNFVLSMLIVYALLAIPLRSYAQPLMIMSVIPFSILGAIYGHIILGMDVSSFSLFGIIAAAGVVINDSLVMVDYINKAKDSGMKVLDAVMEAGQKRFRAILLTSLTTFIGLTPIMLETSLQAKIVIPMAVSLAFGVLFATVITLIMIPCLYMMGEDIQQRRARKKQEKLEKKAQASTS</sequence>
<feature type="transmembrane region" description="Helical" evidence="1">
    <location>
        <begin position="394"/>
        <end position="415"/>
    </location>
</feature>
<dbReference type="OrthoDB" id="5287122at2"/>
<feature type="transmembrane region" description="Helical" evidence="1">
    <location>
        <begin position="341"/>
        <end position="357"/>
    </location>
</feature>
<dbReference type="AlphaFoldDB" id="Q1N1D5"/>
<dbReference type="HOGENOM" id="CLU_002755_1_2_6"/>
<feature type="transmembrane region" description="Helical" evidence="1">
    <location>
        <begin position="897"/>
        <end position="917"/>
    </location>
</feature>
<accession>Q1N1D5</accession>
<dbReference type="SUPFAM" id="SSF82866">
    <property type="entry name" value="Multidrug efflux transporter AcrB transmembrane domain"/>
    <property type="match status" value="2"/>
</dbReference>
<feature type="transmembrane region" description="Helical" evidence="1">
    <location>
        <begin position="364"/>
        <end position="382"/>
    </location>
</feature>
<comment type="caution">
    <text evidence="2">The sequence shown here is derived from an EMBL/GenBank/DDBJ whole genome shotgun (WGS) entry which is preliminary data.</text>
</comment>
<protein>
    <submittedName>
        <fullName evidence="2">AcrB/AcrD/AcrF family protein</fullName>
    </submittedName>
</protein>
<keyword evidence="3" id="KW-1185">Reference proteome</keyword>
<dbReference type="PANTHER" id="PTHR32063:SF33">
    <property type="entry name" value="RND SUPERFAMILY EFFLUX PUMP PERMEASE COMPONENT"/>
    <property type="match status" value="1"/>
</dbReference>
<reference evidence="2 3" key="1">
    <citation type="submission" date="2006-03" db="EMBL/GenBank/DDBJ databases">
        <authorList>
            <person name="Pinhassi J."/>
            <person name="Pedros-Alio C."/>
            <person name="Ferriera S."/>
            <person name="Johnson J."/>
            <person name="Kravitz S."/>
            <person name="Halpern A."/>
            <person name="Remington K."/>
            <person name="Beeson K."/>
            <person name="Tran B."/>
            <person name="Rogers Y.-H."/>
            <person name="Friedman R."/>
            <person name="Venter J.C."/>
        </authorList>
    </citation>
    <scope>NUCLEOTIDE SEQUENCE [LARGE SCALE GENOMIC DNA]</scope>
    <source>
        <strain evidence="2 3">RED65</strain>
    </source>
</reference>
<feature type="transmembrane region" description="Helical" evidence="1">
    <location>
        <begin position="923"/>
        <end position="948"/>
    </location>
</feature>
<evidence type="ECO:0000313" key="3">
    <source>
        <dbReference type="Proteomes" id="UP000004263"/>
    </source>
</evidence>
<feature type="transmembrane region" description="Helical" evidence="1">
    <location>
        <begin position="436"/>
        <end position="456"/>
    </location>
</feature>